<dbReference type="Proteomes" id="UP001165190">
    <property type="component" value="Unassembled WGS sequence"/>
</dbReference>
<proteinExistence type="predicted"/>
<name>A0A9W7LL96_HIBTR</name>
<dbReference type="AlphaFoldDB" id="A0A9W7LL96"/>
<evidence type="ECO:0000313" key="2">
    <source>
        <dbReference type="EMBL" id="GMI68509.1"/>
    </source>
</evidence>
<reference evidence="2" key="1">
    <citation type="submission" date="2023-05" db="EMBL/GenBank/DDBJ databases">
        <title>Genome and transcriptome analyses reveal genes involved in the formation of fine ridges on petal epidermal cells in Hibiscus trionum.</title>
        <authorList>
            <person name="Koshimizu S."/>
            <person name="Masuda S."/>
            <person name="Ishii T."/>
            <person name="Shirasu K."/>
            <person name="Hoshino A."/>
            <person name="Arita M."/>
        </authorList>
    </citation>
    <scope>NUCLEOTIDE SEQUENCE</scope>
    <source>
        <strain evidence="2">Hamamatsu line</strain>
    </source>
</reference>
<feature type="compositionally biased region" description="Pro residues" evidence="1">
    <location>
        <begin position="1"/>
        <end position="17"/>
    </location>
</feature>
<accession>A0A9W7LL96</accession>
<evidence type="ECO:0000256" key="1">
    <source>
        <dbReference type="SAM" id="MobiDB-lite"/>
    </source>
</evidence>
<keyword evidence="3" id="KW-1185">Reference proteome</keyword>
<gene>
    <name evidence="2" type="ORF">HRI_000520200</name>
</gene>
<dbReference type="EMBL" id="BSYR01000006">
    <property type="protein sequence ID" value="GMI68509.1"/>
    <property type="molecule type" value="Genomic_DNA"/>
</dbReference>
<organism evidence="2 3">
    <name type="scientific">Hibiscus trionum</name>
    <name type="common">Flower of an hour</name>
    <dbReference type="NCBI Taxonomy" id="183268"/>
    <lineage>
        <taxon>Eukaryota</taxon>
        <taxon>Viridiplantae</taxon>
        <taxon>Streptophyta</taxon>
        <taxon>Embryophyta</taxon>
        <taxon>Tracheophyta</taxon>
        <taxon>Spermatophyta</taxon>
        <taxon>Magnoliopsida</taxon>
        <taxon>eudicotyledons</taxon>
        <taxon>Gunneridae</taxon>
        <taxon>Pentapetalae</taxon>
        <taxon>rosids</taxon>
        <taxon>malvids</taxon>
        <taxon>Malvales</taxon>
        <taxon>Malvaceae</taxon>
        <taxon>Malvoideae</taxon>
        <taxon>Hibiscus</taxon>
    </lineage>
</organism>
<comment type="caution">
    <text evidence="2">The sequence shown here is derived from an EMBL/GenBank/DDBJ whole genome shotgun (WGS) entry which is preliminary data.</text>
</comment>
<protein>
    <submittedName>
        <fullName evidence="2">Uncharacterized protein</fullName>
    </submittedName>
</protein>
<evidence type="ECO:0000313" key="3">
    <source>
        <dbReference type="Proteomes" id="UP001165190"/>
    </source>
</evidence>
<sequence>MPQPDPSARDSPPPPSLPQNLTTTKIAHSLLHPSIKQTQHLFNSLWTPARTSHYKRSFSSNILLPENYS</sequence>
<feature type="region of interest" description="Disordered" evidence="1">
    <location>
        <begin position="1"/>
        <end position="21"/>
    </location>
</feature>